<keyword evidence="2" id="KW-1185">Reference proteome</keyword>
<dbReference type="EMBL" id="JACOPL010000067">
    <property type="protein sequence ID" value="MBC5726910.1"/>
    <property type="molecule type" value="Genomic_DNA"/>
</dbReference>
<dbReference type="Proteomes" id="UP000606499">
    <property type="component" value="Unassembled WGS sequence"/>
</dbReference>
<evidence type="ECO:0000313" key="1">
    <source>
        <dbReference type="EMBL" id="MBC5726910.1"/>
    </source>
</evidence>
<reference evidence="1" key="1">
    <citation type="submission" date="2020-08" db="EMBL/GenBank/DDBJ databases">
        <title>Genome public.</title>
        <authorList>
            <person name="Liu C."/>
            <person name="Sun Q."/>
        </authorList>
    </citation>
    <scope>NUCLEOTIDE SEQUENCE</scope>
    <source>
        <strain evidence="1">NSJ-28</strain>
    </source>
</reference>
<proteinExistence type="predicted"/>
<accession>A0A923LZH9</accession>
<comment type="caution">
    <text evidence="1">The sequence shown here is derived from an EMBL/GenBank/DDBJ whole genome shotgun (WGS) entry which is preliminary data.</text>
</comment>
<protein>
    <submittedName>
        <fullName evidence="1">Uncharacterized protein</fullName>
    </submittedName>
</protein>
<organism evidence="1 2">
    <name type="scientific">Agathobaculum faecis</name>
    <dbReference type="NCBI Taxonomy" id="2763013"/>
    <lineage>
        <taxon>Bacteria</taxon>
        <taxon>Bacillati</taxon>
        <taxon>Bacillota</taxon>
        <taxon>Clostridia</taxon>
        <taxon>Eubacteriales</taxon>
        <taxon>Butyricicoccaceae</taxon>
        <taxon>Agathobaculum</taxon>
    </lineage>
</organism>
<dbReference type="AlphaFoldDB" id="A0A923LZH9"/>
<gene>
    <name evidence="1" type="ORF">H8S45_15845</name>
</gene>
<evidence type="ECO:0000313" key="2">
    <source>
        <dbReference type="Proteomes" id="UP000606499"/>
    </source>
</evidence>
<dbReference type="RefSeq" id="WP_054328547.1">
    <property type="nucleotide sequence ID" value="NZ_JACOPL010000067.1"/>
</dbReference>
<sequence length="112" mass="12775">MELIKEYWAQLSAVGAAILGVAKLLRKRARRHKAWQDTITASILAILHDRLLFECLHYLKAEQITADEMDNLSLLYKQYNALGGNGTIAKLMERVGMYVKIIECDCERGYDT</sequence>
<name>A0A923LZH9_9FIRM</name>